<name>A0AAD7AMG3_9AGAR</name>
<dbReference type="Gene3D" id="1.20.930.20">
    <property type="entry name" value="Adaptor protein Cbl, N-terminal domain"/>
    <property type="match status" value="1"/>
</dbReference>
<dbReference type="PANTHER" id="PTHR47691:SF3">
    <property type="entry name" value="HTH-TYPE TRANSCRIPTIONAL REGULATOR RV0890C-RELATED"/>
    <property type="match status" value="1"/>
</dbReference>
<dbReference type="InterPro" id="IPR027417">
    <property type="entry name" value="P-loop_NTPase"/>
</dbReference>
<dbReference type="AlphaFoldDB" id="A0AAD7AMG3"/>
<sequence>MRKTSQTAAKVDNLLENGRTGVLALKAIADEDQNVPYLRIISGVALLILDIVKNVRTNKQHCIEMVERINDIIRAIINICGDPETKISPALFHNISSFTETLQKVHTFIRAQVQMNMVQRITRHLENEAQLNECNAALQQALDVFTIRQWLSTATAVAEMNISGAEKHNELMELFGTGKEKVSFDRSSFASSSSSLSILLPASPQIFRGRELELQHLISHLLSPETSRSAILGPGGIGKTTLALAALHHPQVVAAFGENRFFVSLDSVAAPADIWSSIAGYFGLEQNGKVAGAVFQHLSGLVGPSVLVLDNFDSPWESPITRSKVEDSLSQLTDISRLHLVVTMRGIERPSKTRWSRPFLQPLQTLPPAAARETFLDIVDETEDDSKLDAVLRLADNLPLALTILANIASYEGLDSVLSRWDLEATSLLSEGVDKQTNLETSIGISLSSPRMLALPDARQLLSVLSQMPDGIPEATLTELSLPFDDVARCRVTLCRTSLAYIGPDRRVKVLAPIREYMRAKYPPSPQLFHPLKAYVYSLIRLSRHFELLPSAGLLHMLSSNLGNIHTVLLRALDVNDPPSELKETIVCIIDLAKFSYFTNLASWSYQLVEDLLDTVKNLGDTQLLGEYLLTMAQIHTLQSSHESFAKDALQCFKESSDAVSQARTCVYLSAFYLRSGQAQKGVAICDDALPLAQTAADPALLAEVTIRLSQISLQLGHSVPALKYAREGCSHAKFGGSMLMEARGLRQYAHCCVGVGDYARSITLCEEARVILDALGMCDMRNAIYRNLLNLHALTHYLQTDFALARQMNALLVGTPGQQRTEEKVSEAYALINVAGSDIRMGRWSDPAIKKDIDTARALMASTTNRLGIPACDFTLADLYFHQGDYVASRALCTQSLSIVQGQDVEIELRFREKLADIAFAEGEERSATHLSFVLLSLALRVQSLAATHQALRRIGDLVLGAGDADTAEALFELALSGFTLIDIHQARGDCLLRLGDICLQRGDRERARTQWTAARALFDRSSQRGGVQRCDDRLEA</sequence>
<organism evidence="1 2">
    <name type="scientific">Mycena albidolilacea</name>
    <dbReference type="NCBI Taxonomy" id="1033008"/>
    <lineage>
        <taxon>Eukaryota</taxon>
        <taxon>Fungi</taxon>
        <taxon>Dikarya</taxon>
        <taxon>Basidiomycota</taxon>
        <taxon>Agaricomycotina</taxon>
        <taxon>Agaricomycetes</taxon>
        <taxon>Agaricomycetidae</taxon>
        <taxon>Agaricales</taxon>
        <taxon>Marasmiineae</taxon>
        <taxon>Mycenaceae</taxon>
        <taxon>Mycena</taxon>
    </lineage>
</organism>
<dbReference type="InterPro" id="IPR036537">
    <property type="entry name" value="Adaptor_Cbl_N_dom_sf"/>
</dbReference>
<dbReference type="PANTHER" id="PTHR47691">
    <property type="entry name" value="REGULATOR-RELATED"/>
    <property type="match status" value="1"/>
</dbReference>
<dbReference type="Gene3D" id="1.25.40.10">
    <property type="entry name" value="Tetratricopeptide repeat domain"/>
    <property type="match status" value="2"/>
</dbReference>
<dbReference type="CDD" id="cd21037">
    <property type="entry name" value="MLKL_NTD"/>
    <property type="match status" value="1"/>
</dbReference>
<dbReference type="InterPro" id="IPR059179">
    <property type="entry name" value="MLKL-like_MCAfunc"/>
</dbReference>
<dbReference type="Gene3D" id="3.40.50.300">
    <property type="entry name" value="P-loop containing nucleotide triphosphate hydrolases"/>
    <property type="match status" value="1"/>
</dbReference>
<comment type="caution">
    <text evidence="1">The sequence shown here is derived from an EMBL/GenBank/DDBJ whole genome shotgun (WGS) entry which is preliminary data.</text>
</comment>
<dbReference type="SUPFAM" id="SSF52540">
    <property type="entry name" value="P-loop containing nucleoside triphosphate hydrolases"/>
    <property type="match status" value="1"/>
</dbReference>
<gene>
    <name evidence="1" type="ORF">DFH08DRAFT_1073475</name>
</gene>
<dbReference type="Proteomes" id="UP001218218">
    <property type="component" value="Unassembled WGS sequence"/>
</dbReference>
<dbReference type="GO" id="GO:0007166">
    <property type="term" value="P:cell surface receptor signaling pathway"/>
    <property type="evidence" value="ECO:0007669"/>
    <property type="project" value="InterPro"/>
</dbReference>
<dbReference type="InterPro" id="IPR011990">
    <property type="entry name" value="TPR-like_helical_dom_sf"/>
</dbReference>
<dbReference type="PRINTS" id="PR00364">
    <property type="entry name" value="DISEASERSIST"/>
</dbReference>
<evidence type="ECO:0000313" key="2">
    <source>
        <dbReference type="Proteomes" id="UP001218218"/>
    </source>
</evidence>
<keyword evidence="2" id="KW-1185">Reference proteome</keyword>
<protein>
    <recommendedName>
        <fullName evidence="3">AAA+ ATPase domain-containing protein</fullName>
    </recommendedName>
</protein>
<dbReference type="EMBL" id="JARIHO010000004">
    <property type="protein sequence ID" value="KAJ7362224.1"/>
    <property type="molecule type" value="Genomic_DNA"/>
</dbReference>
<evidence type="ECO:0008006" key="3">
    <source>
        <dbReference type="Google" id="ProtNLM"/>
    </source>
</evidence>
<reference evidence="1" key="1">
    <citation type="submission" date="2023-03" db="EMBL/GenBank/DDBJ databases">
        <title>Massive genome expansion in bonnet fungi (Mycena s.s.) driven by repeated elements and novel gene families across ecological guilds.</title>
        <authorList>
            <consortium name="Lawrence Berkeley National Laboratory"/>
            <person name="Harder C.B."/>
            <person name="Miyauchi S."/>
            <person name="Viragh M."/>
            <person name="Kuo A."/>
            <person name="Thoen E."/>
            <person name="Andreopoulos B."/>
            <person name="Lu D."/>
            <person name="Skrede I."/>
            <person name="Drula E."/>
            <person name="Henrissat B."/>
            <person name="Morin E."/>
            <person name="Kohler A."/>
            <person name="Barry K."/>
            <person name="LaButti K."/>
            <person name="Morin E."/>
            <person name="Salamov A."/>
            <person name="Lipzen A."/>
            <person name="Mereny Z."/>
            <person name="Hegedus B."/>
            <person name="Baldrian P."/>
            <person name="Stursova M."/>
            <person name="Weitz H."/>
            <person name="Taylor A."/>
            <person name="Grigoriev I.V."/>
            <person name="Nagy L.G."/>
            <person name="Martin F."/>
            <person name="Kauserud H."/>
        </authorList>
    </citation>
    <scope>NUCLEOTIDE SEQUENCE</scope>
    <source>
        <strain evidence="1">CBHHK002</strain>
    </source>
</reference>
<evidence type="ECO:0000313" key="1">
    <source>
        <dbReference type="EMBL" id="KAJ7362224.1"/>
    </source>
</evidence>
<proteinExistence type="predicted"/>
<accession>A0AAD7AMG3</accession>
<dbReference type="SUPFAM" id="SSF48452">
    <property type="entry name" value="TPR-like"/>
    <property type="match status" value="2"/>
</dbReference>